<accession>A0A9W4HL99</accession>
<evidence type="ECO:0000313" key="2">
    <source>
        <dbReference type="EMBL" id="CAG8075779.1"/>
    </source>
</evidence>
<reference evidence="2" key="1">
    <citation type="submission" date="2021-07" db="EMBL/GenBank/DDBJ databases">
        <authorList>
            <person name="Branca A.L. A."/>
        </authorList>
    </citation>
    <scope>NUCLEOTIDE SEQUENCE</scope>
</reference>
<protein>
    <submittedName>
        <fullName evidence="2">Uncharacterized protein</fullName>
    </submittedName>
</protein>
<feature type="compositionally biased region" description="Low complexity" evidence="1">
    <location>
        <begin position="35"/>
        <end position="48"/>
    </location>
</feature>
<gene>
    <name evidence="2" type="ORF">PNAL_LOCUS3989</name>
</gene>
<dbReference type="OrthoDB" id="446368at2759"/>
<dbReference type="Proteomes" id="UP001153461">
    <property type="component" value="Unassembled WGS sequence"/>
</dbReference>
<sequence>MSHLATKASDLRATSDQPSSDVSSTTRTHHNNRETPPTTTGAPPVTAGNKPPPPNSVFVARSDSGLDMDFHATISDLEAWSTSLILESNNLLAHPDNMTPDRAVITGLGSHGTRSGRRGLPDGFRLLGVGY</sequence>
<organism evidence="2 3">
    <name type="scientific">Penicillium nalgiovense</name>
    <dbReference type="NCBI Taxonomy" id="60175"/>
    <lineage>
        <taxon>Eukaryota</taxon>
        <taxon>Fungi</taxon>
        <taxon>Dikarya</taxon>
        <taxon>Ascomycota</taxon>
        <taxon>Pezizomycotina</taxon>
        <taxon>Eurotiomycetes</taxon>
        <taxon>Eurotiomycetidae</taxon>
        <taxon>Eurotiales</taxon>
        <taxon>Aspergillaceae</taxon>
        <taxon>Penicillium</taxon>
    </lineage>
</organism>
<feature type="region of interest" description="Disordered" evidence="1">
    <location>
        <begin position="1"/>
        <end position="57"/>
    </location>
</feature>
<dbReference type="EMBL" id="CAJVNV010000144">
    <property type="protein sequence ID" value="CAG8075779.1"/>
    <property type="molecule type" value="Genomic_DNA"/>
</dbReference>
<evidence type="ECO:0000313" key="3">
    <source>
        <dbReference type="Proteomes" id="UP001153461"/>
    </source>
</evidence>
<comment type="caution">
    <text evidence="2">The sequence shown here is derived from an EMBL/GenBank/DDBJ whole genome shotgun (WGS) entry which is preliminary data.</text>
</comment>
<name>A0A9W4HL99_PENNA</name>
<proteinExistence type="predicted"/>
<evidence type="ECO:0000256" key="1">
    <source>
        <dbReference type="SAM" id="MobiDB-lite"/>
    </source>
</evidence>
<dbReference type="AlphaFoldDB" id="A0A9W4HL99"/>
<feature type="compositionally biased region" description="Polar residues" evidence="1">
    <location>
        <begin position="12"/>
        <end position="26"/>
    </location>
</feature>